<comment type="similarity">
    <text evidence="1">Belongs to the transferase hexapeptide repeat family.</text>
</comment>
<evidence type="ECO:0000259" key="5">
    <source>
        <dbReference type="SMART" id="SM01266"/>
    </source>
</evidence>
<dbReference type="InterPro" id="IPR001451">
    <property type="entry name" value="Hexapep"/>
</dbReference>
<keyword evidence="2 6" id="KW-0808">Transferase</keyword>
<dbReference type="Pfam" id="PF00132">
    <property type="entry name" value="Hexapep"/>
    <property type="match status" value="1"/>
</dbReference>
<sequence length="186" mass="20325">MARTEREKMLAGELYSGWDAELTAARSRARRLLRLYNDTLMDDEDARKQLLDQLIGKRGTGCYIEPPFHCDYGTFITLGERVYMNFQCVILDCNQITIGDDVSFGPNVHIYAATHPLDADERIKGPELARPVTIGAKTWVGGGAIIVAGVTIGEGVTIGAGSVVTKDIPPYVLAAGNPCRVIRSLR</sequence>
<evidence type="ECO:0000256" key="1">
    <source>
        <dbReference type="ARBA" id="ARBA00007274"/>
    </source>
</evidence>
<dbReference type="PANTHER" id="PTHR23416">
    <property type="entry name" value="SIALIC ACID SYNTHASE-RELATED"/>
    <property type="match status" value="1"/>
</dbReference>
<dbReference type="InterPro" id="IPR018357">
    <property type="entry name" value="Hexapep_transf_CS"/>
</dbReference>
<evidence type="ECO:0000256" key="4">
    <source>
        <dbReference type="ARBA" id="ARBA00023315"/>
    </source>
</evidence>
<keyword evidence="7" id="KW-1185">Reference proteome</keyword>
<evidence type="ECO:0000256" key="2">
    <source>
        <dbReference type="ARBA" id="ARBA00022679"/>
    </source>
</evidence>
<dbReference type="PANTHER" id="PTHR23416:SF23">
    <property type="entry name" value="ACETYLTRANSFERASE C18B11.09C-RELATED"/>
    <property type="match status" value="1"/>
</dbReference>
<proteinExistence type="inferred from homology"/>
<dbReference type="RefSeq" id="WP_141641165.1">
    <property type="nucleotide sequence ID" value="NZ_VIFM01000011.1"/>
</dbReference>
<dbReference type="Pfam" id="PF12464">
    <property type="entry name" value="Mac"/>
    <property type="match status" value="1"/>
</dbReference>
<dbReference type="SMART" id="SM01266">
    <property type="entry name" value="Mac"/>
    <property type="match status" value="1"/>
</dbReference>
<keyword evidence="4" id="KW-0012">Acyltransferase</keyword>
<dbReference type="PROSITE" id="PS00101">
    <property type="entry name" value="HEXAPEP_TRANSFERASES"/>
    <property type="match status" value="1"/>
</dbReference>
<dbReference type="OrthoDB" id="9815592at2"/>
<feature type="domain" description="Maltose/galactoside acetyltransferase" evidence="5">
    <location>
        <begin position="6"/>
        <end position="60"/>
    </location>
</feature>
<keyword evidence="3" id="KW-0677">Repeat</keyword>
<evidence type="ECO:0000313" key="7">
    <source>
        <dbReference type="Proteomes" id="UP000315369"/>
    </source>
</evidence>
<dbReference type="CDD" id="cd03357">
    <property type="entry name" value="LbH_MAT_GAT"/>
    <property type="match status" value="1"/>
</dbReference>
<organism evidence="6 7">
    <name type="scientific">Myxococcus llanfairpwllgwyngyllgogerychwyrndrobwllllantysiliogogogochensis</name>
    <dbReference type="NCBI Taxonomy" id="2590453"/>
    <lineage>
        <taxon>Bacteria</taxon>
        <taxon>Pseudomonadati</taxon>
        <taxon>Myxococcota</taxon>
        <taxon>Myxococcia</taxon>
        <taxon>Myxococcales</taxon>
        <taxon>Cystobacterineae</taxon>
        <taxon>Myxococcaceae</taxon>
        <taxon>Myxococcus</taxon>
    </lineage>
</organism>
<evidence type="ECO:0000313" key="6">
    <source>
        <dbReference type="EMBL" id="TQF17204.1"/>
    </source>
</evidence>
<evidence type="ECO:0000256" key="3">
    <source>
        <dbReference type="ARBA" id="ARBA00022737"/>
    </source>
</evidence>
<name>A0A540X947_9BACT</name>
<gene>
    <name evidence="6" type="ORF">FJV41_04545</name>
</gene>
<reference evidence="6 7" key="1">
    <citation type="submission" date="2019-06" db="EMBL/GenBank/DDBJ databases">
        <authorList>
            <person name="Livingstone P."/>
            <person name="Whitworth D."/>
        </authorList>
    </citation>
    <scope>NUCLEOTIDE SEQUENCE [LARGE SCALE GENOMIC DNA]</scope>
    <source>
        <strain evidence="6 7">AM401</strain>
    </source>
</reference>
<dbReference type="AlphaFoldDB" id="A0A540X947"/>
<dbReference type="FunFam" id="2.160.10.10:FF:000008">
    <property type="entry name" value="Maltose O-acetyltransferase"/>
    <property type="match status" value="1"/>
</dbReference>
<dbReference type="InterPro" id="IPR024688">
    <property type="entry name" value="Mac_dom"/>
</dbReference>
<protein>
    <submittedName>
        <fullName evidence="6">Sugar O-acetyltransferase</fullName>
    </submittedName>
</protein>
<comment type="caution">
    <text evidence="6">The sequence shown here is derived from an EMBL/GenBank/DDBJ whole genome shotgun (WGS) entry which is preliminary data.</text>
</comment>
<dbReference type="GO" id="GO:0016413">
    <property type="term" value="F:O-acetyltransferase activity"/>
    <property type="evidence" value="ECO:0007669"/>
    <property type="project" value="UniProtKB-ARBA"/>
</dbReference>
<dbReference type="SUPFAM" id="SSF51161">
    <property type="entry name" value="Trimeric LpxA-like enzymes"/>
    <property type="match status" value="1"/>
</dbReference>
<dbReference type="Gene3D" id="2.160.10.10">
    <property type="entry name" value="Hexapeptide repeat proteins"/>
    <property type="match status" value="1"/>
</dbReference>
<dbReference type="InterPro" id="IPR051159">
    <property type="entry name" value="Hexapeptide_acetyltransf"/>
</dbReference>
<dbReference type="EMBL" id="VIFM01000011">
    <property type="protein sequence ID" value="TQF17204.1"/>
    <property type="molecule type" value="Genomic_DNA"/>
</dbReference>
<dbReference type="Proteomes" id="UP000315369">
    <property type="component" value="Unassembled WGS sequence"/>
</dbReference>
<dbReference type="InterPro" id="IPR011004">
    <property type="entry name" value="Trimer_LpxA-like_sf"/>
</dbReference>
<accession>A0A540X947</accession>
<dbReference type="GO" id="GO:0005829">
    <property type="term" value="C:cytosol"/>
    <property type="evidence" value="ECO:0007669"/>
    <property type="project" value="TreeGrafter"/>
</dbReference>